<organism evidence="1 2">
    <name type="scientific">Aerococcus urinae</name>
    <dbReference type="NCBI Taxonomy" id="1376"/>
    <lineage>
        <taxon>Bacteria</taxon>
        <taxon>Bacillati</taxon>
        <taxon>Bacillota</taxon>
        <taxon>Bacilli</taxon>
        <taxon>Lactobacillales</taxon>
        <taxon>Aerococcaceae</taxon>
        <taxon>Aerococcus</taxon>
    </lineage>
</organism>
<name>A0A178HJ33_9LACT</name>
<proteinExistence type="predicted"/>
<sequence length="69" mass="8108">MTMSSFRKISLTLYHVLNDQKAIQPSKKVKERATTKVSLLFDLFIMRVRQSHQRTKPLKKTVISSTKRM</sequence>
<reference evidence="1 2" key="1">
    <citation type="submission" date="2018-04" db="EMBL/GenBank/DDBJ databases">
        <title>Aerococcus urinae genomes.</title>
        <authorList>
            <person name="Hilt E."/>
            <person name="Gilbert N.M."/>
            <person name="Thomas-White K."/>
            <person name="Putonti C."/>
            <person name="Lewis A.L."/>
            <person name="Visck K.L."/>
            <person name="Wolfe A.J."/>
        </authorList>
    </citation>
    <scope>NUCLEOTIDE SEQUENCE [LARGE SCALE GENOMIC DNA]</scope>
    <source>
        <strain evidence="1 2">UMB7480</strain>
    </source>
</reference>
<accession>A0A178HJ33</accession>
<gene>
    <name evidence="1" type="ORF">DBT54_04110</name>
</gene>
<dbReference type="AlphaFoldDB" id="A0A178HJ33"/>
<dbReference type="Proteomes" id="UP000251923">
    <property type="component" value="Unassembled WGS sequence"/>
</dbReference>
<evidence type="ECO:0000313" key="1">
    <source>
        <dbReference type="EMBL" id="RAV80486.1"/>
    </source>
</evidence>
<comment type="caution">
    <text evidence="1">The sequence shown here is derived from an EMBL/GenBank/DDBJ whole genome shotgun (WGS) entry which is preliminary data.</text>
</comment>
<dbReference type="EMBL" id="QMHM01000005">
    <property type="protein sequence ID" value="RAV80486.1"/>
    <property type="molecule type" value="Genomic_DNA"/>
</dbReference>
<protein>
    <submittedName>
        <fullName evidence="1">Uncharacterized protein</fullName>
    </submittedName>
</protein>
<evidence type="ECO:0000313" key="2">
    <source>
        <dbReference type="Proteomes" id="UP000251923"/>
    </source>
</evidence>